<accession>A0AAV7XYT7</accession>
<reference evidence="12" key="1">
    <citation type="submission" date="2022-12" db="EMBL/GenBank/DDBJ databases">
        <title>Chromosome-level genome assembly of the bean flower thrips Megalurothrips usitatus.</title>
        <authorList>
            <person name="Ma L."/>
            <person name="Liu Q."/>
            <person name="Li H."/>
            <person name="Cai W."/>
        </authorList>
    </citation>
    <scope>NUCLEOTIDE SEQUENCE</scope>
    <source>
        <strain evidence="12">Cailab_2022a</strain>
    </source>
</reference>
<evidence type="ECO:0000259" key="11">
    <source>
        <dbReference type="PROSITE" id="PS50262"/>
    </source>
</evidence>
<evidence type="ECO:0000256" key="2">
    <source>
        <dbReference type="ARBA" id="ARBA00022475"/>
    </source>
</evidence>
<feature type="transmembrane region" description="Helical" evidence="10">
    <location>
        <begin position="112"/>
        <end position="133"/>
    </location>
</feature>
<evidence type="ECO:0000256" key="9">
    <source>
        <dbReference type="ARBA" id="ARBA00023224"/>
    </source>
</evidence>
<dbReference type="PANTHER" id="PTHR24224:SF6">
    <property type="entry name" value="CARDIOACCELERATORY PEPTIDE RECEPTOR-RELATED"/>
    <property type="match status" value="1"/>
</dbReference>
<keyword evidence="4 10" id="KW-1133">Transmembrane helix</keyword>
<dbReference type="EMBL" id="JAPTSV010000004">
    <property type="protein sequence ID" value="KAJ1528832.1"/>
    <property type="molecule type" value="Genomic_DNA"/>
</dbReference>
<keyword evidence="5 10" id="KW-0297">G-protein coupled receptor</keyword>
<dbReference type="InterPro" id="IPR017452">
    <property type="entry name" value="GPCR_Rhodpsn_7TM"/>
</dbReference>
<dbReference type="Gene3D" id="1.20.1070.10">
    <property type="entry name" value="Rhodopsin 7-helix transmembrane proteins"/>
    <property type="match status" value="1"/>
</dbReference>
<keyword evidence="2" id="KW-1003">Cell membrane</keyword>
<evidence type="ECO:0000256" key="8">
    <source>
        <dbReference type="ARBA" id="ARBA00023180"/>
    </source>
</evidence>
<evidence type="ECO:0000256" key="10">
    <source>
        <dbReference type="RuleBase" id="RU046427"/>
    </source>
</evidence>
<name>A0AAV7XYT7_9NEOP</name>
<feature type="domain" description="G-protein coupled receptors family 1 profile" evidence="11">
    <location>
        <begin position="53"/>
        <end position="324"/>
    </location>
</feature>
<dbReference type="GO" id="GO:0005000">
    <property type="term" value="F:vasopressin receptor activity"/>
    <property type="evidence" value="ECO:0007669"/>
    <property type="project" value="InterPro"/>
</dbReference>
<dbReference type="PRINTS" id="PR00237">
    <property type="entry name" value="GPCRRHODOPSN"/>
</dbReference>
<evidence type="ECO:0000256" key="5">
    <source>
        <dbReference type="ARBA" id="ARBA00023040"/>
    </source>
</evidence>
<dbReference type="PANTHER" id="PTHR24224">
    <property type="entry name" value="CARDIOACCELERATORY PEPTIDE RECEPTOR-RELATED"/>
    <property type="match status" value="1"/>
</dbReference>
<keyword evidence="6 10" id="KW-0472">Membrane</keyword>
<keyword evidence="7 10" id="KW-0675">Receptor</keyword>
<evidence type="ECO:0000313" key="13">
    <source>
        <dbReference type="Proteomes" id="UP001075354"/>
    </source>
</evidence>
<dbReference type="InterPro" id="IPR001817">
    <property type="entry name" value="Vasoprsn_rcpt"/>
</dbReference>
<proteinExistence type="inferred from homology"/>
<sequence>MDNESQAALAASVWNVTEDLLNHSAPQDANHIVRFQTEQFTLLWVLFTFIVVGNSAVLVALLVGNKSRKSRMKFFIMHLALADLSVGLISVGTDIVWRITVEWNAGNAACKIIKFLQCVVTYSSTYVLVALSIDRYDAITHPMNFSGSWRRARLLIAAAWLLSIIFSLPIIVFYEEKMIQGRRQCWIDFVEPWQWQVYMTLVSIALFLAPALIISACYLVIVVTIWSKSRLLVPPRRFLNGDASDAEADSRRASSRGIIPRAKIKTVKMTFGIVFVFILCWSPYILFDLLQVFGFVPTTQTNIALASFVQSLAPLNSAANPLIYCVFSTHICRSLRRVPPLAWLMCCCRAGVGRAGLGTDGGAARGKGRCFRYLYNATDSSSVTDTLTHPVSSLSSLKHRQQNLQNLNIVVVNSSV</sequence>
<keyword evidence="3 10" id="KW-0812">Transmembrane</keyword>
<gene>
    <name evidence="12" type="ORF">ONE63_007206</name>
</gene>
<comment type="similarity">
    <text evidence="10">Belongs to the G-protein coupled receptor 1 family. Vasopressin/oxytocin receptor subfamily.</text>
</comment>
<feature type="transmembrane region" description="Helical" evidence="10">
    <location>
        <begin position="42"/>
        <end position="63"/>
    </location>
</feature>
<dbReference type="SUPFAM" id="SSF81321">
    <property type="entry name" value="Family A G protein-coupled receptor-like"/>
    <property type="match status" value="1"/>
</dbReference>
<dbReference type="GO" id="GO:0008188">
    <property type="term" value="F:neuropeptide receptor activity"/>
    <property type="evidence" value="ECO:0007669"/>
    <property type="project" value="TreeGrafter"/>
</dbReference>
<dbReference type="PROSITE" id="PS00237">
    <property type="entry name" value="G_PROTEIN_RECEP_F1_1"/>
    <property type="match status" value="1"/>
</dbReference>
<dbReference type="InterPro" id="IPR000276">
    <property type="entry name" value="GPCR_Rhodpsn"/>
</dbReference>
<comment type="subcellular location">
    <subcellularLocation>
        <location evidence="1 10">Cell membrane</location>
        <topology evidence="1 10">Multi-pass membrane protein</topology>
    </subcellularLocation>
</comment>
<dbReference type="CDD" id="cd15197">
    <property type="entry name" value="7tmA_NPSR"/>
    <property type="match status" value="1"/>
</dbReference>
<dbReference type="PRINTS" id="PR00896">
    <property type="entry name" value="VASOPRESSINR"/>
</dbReference>
<comment type="caution">
    <text evidence="12">The sequence shown here is derived from an EMBL/GenBank/DDBJ whole genome shotgun (WGS) entry which is preliminary data.</text>
</comment>
<organism evidence="12 13">
    <name type="scientific">Megalurothrips usitatus</name>
    <name type="common">bean blossom thrips</name>
    <dbReference type="NCBI Taxonomy" id="439358"/>
    <lineage>
        <taxon>Eukaryota</taxon>
        <taxon>Metazoa</taxon>
        <taxon>Ecdysozoa</taxon>
        <taxon>Arthropoda</taxon>
        <taxon>Hexapoda</taxon>
        <taxon>Insecta</taxon>
        <taxon>Pterygota</taxon>
        <taxon>Neoptera</taxon>
        <taxon>Paraneoptera</taxon>
        <taxon>Thysanoptera</taxon>
        <taxon>Terebrantia</taxon>
        <taxon>Thripoidea</taxon>
        <taxon>Thripidae</taxon>
        <taxon>Megalurothrips</taxon>
    </lineage>
</organism>
<dbReference type="PROSITE" id="PS50262">
    <property type="entry name" value="G_PROTEIN_RECEP_F1_2"/>
    <property type="match status" value="1"/>
</dbReference>
<keyword evidence="8 10" id="KW-0325">Glycoprotein</keyword>
<dbReference type="Proteomes" id="UP001075354">
    <property type="component" value="Chromosome 4"/>
</dbReference>
<dbReference type="Pfam" id="PF00001">
    <property type="entry name" value="7tm_1"/>
    <property type="match status" value="1"/>
</dbReference>
<evidence type="ECO:0000313" key="12">
    <source>
        <dbReference type="EMBL" id="KAJ1528832.1"/>
    </source>
</evidence>
<feature type="transmembrane region" description="Helical" evidence="10">
    <location>
        <begin position="75"/>
        <end position="100"/>
    </location>
</feature>
<dbReference type="AlphaFoldDB" id="A0AAV7XYT7"/>
<evidence type="ECO:0000256" key="1">
    <source>
        <dbReference type="ARBA" id="ARBA00004651"/>
    </source>
</evidence>
<protein>
    <recommendedName>
        <fullName evidence="11">G-protein coupled receptors family 1 profile domain-containing protein</fullName>
    </recommendedName>
</protein>
<feature type="transmembrane region" description="Helical" evidence="10">
    <location>
        <begin position="307"/>
        <end position="327"/>
    </location>
</feature>
<evidence type="ECO:0000256" key="6">
    <source>
        <dbReference type="ARBA" id="ARBA00023136"/>
    </source>
</evidence>
<dbReference type="FunFam" id="1.20.1070.10:FF:000188">
    <property type="entry name" value="Neuropeptide S receptor"/>
    <property type="match status" value="1"/>
</dbReference>
<dbReference type="GO" id="GO:0005886">
    <property type="term" value="C:plasma membrane"/>
    <property type="evidence" value="ECO:0007669"/>
    <property type="project" value="UniProtKB-SubCell"/>
</dbReference>
<evidence type="ECO:0000256" key="4">
    <source>
        <dbReference type="ARBA" id="ARBA00022989"/>
    </source>
</evidence>
<feature type="transmembrane region" description="Helical" evidence="10">
    <location>
        <begin position="154"/>
        <end position="174"/>
    </location>
</feature>
<keyword evidence="9 10" id="KW-0807">Transducer</keyword>
<evidence type="ECO:0000256" key="7">
    <source>
        <dbReference type="ARBA" id="ARBA00023170"/>
    </source>
</evidence>
<keyword evidence="13" id="KW-1185">Reference proteome</keyword>
<feature type="transmembrane region" description="Helical" evidence="10">
    <location>
        <begin position="269"/>
        <end position="287"/>
    </location>
</feature>
<feature type="transmembrane region" description="Helical" evidence="10">
    <location>
        <begin position="198"/>
        <end position="227"/>
    </location>
</feature>
<dbReference type="InterPro" id="IPR052665">
    <property type="entry name" value="Neuropeptide-GPCR"/>
</dbReference>
<evidence type="ECO:0000256" key="3">
    <source>
        <dbReference type="ARBA" id="ARBA00022692"/>
    </source>
</evidence>